<sequence length="507" mass="55118">MRERITLVHRPESGIDPDALTLDKSGLKAPSSIEAVREDRLTVTLDTLTHELAQLLQDFDVLRVRWASPVRHQTLEPFSSRLSPGLHVSYTPSSSETPHDPSRLCAFLRALGPLDCMSHEAFTISGSPDKPDYYFYQPMLDIEAISRAFETDLCRGHESCRTRAGELKTAASVDFTFDKGTEVSKLSALWPLSEQQVDFVADPSHRVEVGILTRGEPPSLGRHDVGMSGLLAVLGERKTPSPTLFKFASRHRTAAAHFTSRFLAPTGLHPTLQISLDGAGGGRPPSSSSSEEDGDGDGDGDGACKPYAFLTLPKTIFADRYQLDDQLFLASKNLTAARHMSHPVDLEAPAYTTTTWGSNLLVEMAAPGSDGWTVEVPLHLRYLEPSATGERDVAVPYPVVFWACERAAEGTALADNPFDRTGLGYDQLFSPDTVFWHVEPRPAHGAATADIVNHIAVPVLREEAASWVGAGTAAVVSLGFAWVLWKLATLYASVGYKAGAGDDKKRQ</sequence>
<comment type="similarity">
    <text evidence="3 11">Belongs to the PIGX family.</text>
</comment>
<keyword evidence="8" id="KW-1133">Transmembrane helix</keyword>
<keyword evidence="7 11" id="KW-0256">Endoplasmic reticulum</keyword>
<dbReference type="InterPro" id="IPR042322">
    <property type="entry name" value="Pbn1"/>
</dbReference>
<comment type="function">
    <text evidence="11">Required for proper folding and/or the stability of a subset of proteins in the endoplasmic reticulum. Component of glycosylphosphatidylinositol-mannosyltransferase 1 which transfers the first of the 4 mannoses in the GPI-anchor precursors during GPI-anchor biosynthesis. Probably acts by stabilizing the mannosyltransferase GPI14.</text>
</comment>
<keyword evidence="9" id="KW-0472">Membrane</keyword>
<dbReference type="PANTHER" id="PTHR28533:SF1">
    <property type="entry name" value="PROTEIN PBN1"/>
    <property type="match status" value="1"/>
</dbReference>
<dbReference type="GO" id="GO:0000030">
    <property type="term" value="F:mannosyltransferase activity"/>
    <property type="evidence" value="ECO:0007669"/>
    <property type="project" value="TreeGrafter"/>
</dbReference>
<dbReference type="AlphaFoldDB" id="A0A9P4YUU1"/>
<evidence type="ECO:0000256" key="8">
    <source>
        <dbReference type="ARBA" id="ARBA00022989"/>
    </source>
</evidence>
<evidence type="ECO:0000256" key="9">
    <source>
        <dbReference type="ARBA" id="ARBA00023136"/>
    </source>
</evidence>
<dbReference type="GeneID" id="55972983"/>
<dbReference type="SMART" id="SM00780">
    <property type="entry name" value="PIG-X"/>
    <property type="match status" value="1"/>
</dbReference>
<protein>
    <recommendedName>
        <fullName evidence="4 11">Protein PBN1</fullName>
    </recommendedName>
</protein>
<keyword evidence="6" id="KW-0812">Transmembrane</keyword>
<comment type="subcellular location">
    <subcellularLocation>
        <location evidence="11">Endoplasmic reticulum membrane</location>
        <topology evidence="11">Single-pass membrane protein</topology>
    </subcellularLocation>
    <subcellularLocation>
        <location evidence="1">Endoplasmic reticulum membrane</location>
        <topology evidence="1">Single-pass type III membrane protein</topology>
    </subcellularLocation>
</comment>
<evidence type="ECO:0000256" key="2">
    <source>
        <dbReference type="ARBA" id="ARBA00004687"/>
    </source>
</evidence>
<evidence type="ECO:0000313" key="13">
    <source>
        <dbReference type="EMBL" id="KAF4123210.1"/>
    </source>
</evidence>
<gene>
    <name evidence="13" type="ORF">GMORB2_6760</name>
</gene>
<dbReference type="GO" id="GO:0005789">
    <property type="term" value="C:endoplasmic reticulum membrane"/>
    <property type="evidence" value="ECO:0007669"/>
    <property type="project" value="UniProtKB-SubCell"/>
</dbReference>
<keyword evidence="14" id="KW-1185">Reference proteome</keyword>
<dbReference type="RefSeq" id="XP_035321862.1">
    <property type="nucleotide sequence ID" value="XM_035468728.1"/>
</dbReference>
<name>A0A9P4YUU1_9HYPO</name>
<feature type="region of interest" description="Disordered" evidence="12">
    <location>
        <begin position="273"/>
        <end position="302"/>
    </location>
</feature>
<comment type="caution">
    <text evidence="13">The sequence shown here is derived from an EMBL/GenBank/DDBJ whole genome shotgun (WGS) entry which is preliminary data.</text>
</comment>
<dbReference type="Pfam" id="PF08320">
    <property type="entry name" value="PIG-X"/>
    <property type="match status" value="1"/>
</dbReference>
<evidence type="ECO:0000256" key="3">
    <source>
        <dbReference type="ARBA" id="ARBA00010345"/>
    </source>
</evidence>
<dbReference type="Proteomes" id="UP000749293">
    <property type="component" value="Unassembled WGS sequence"/>
</dbReference>
<organism evidence="13 14">
    <name type="scientific">Geosmithia morbida</name>
    <dbReference type="NCBI Taxonomy" id="1094350"/>
    <lineage>
        <taxon>Eukaryota</taxon>
        <taxon>Fungi</taxon>
        <taxon>Dikarya</taxon>
        <taxon>Ascomycota</taxon>
        <taxon>Pezizomycotina</taxon>
        <taxon>Sordariomycetes</taxon>
        <taxon>Hypocreomycetidae</taxon>
        <taxon>Hypocreales</taxon>
        <taxon>Bionectriaceae</taxon>
        <taxon>Geosmithia</taxon>
    </lineage>
</organism>
<reference evidence="13" key="1">
    <citation type="submission" date="2020-03" db="EMBL/GenBank/DDBJ databases">
        <title>Site-based positive gene gene selection in Geosmithia morbida across the United States reveals a broad range of putative effectors and factors for local host and environmental adapation.</title>
        <authorList>
            <person name="Onufrak A."/>
            <person name="Murdoch R.W."/>
            <person name="Gazis R."/>
            <person name="Huff M."/>
            <person name="Staton M."/>
            <person name="Klingeman W."/>
            <person name="Hadziabdic D."/>
        </authorList>
    </citation>
    <scope>NUCLEOTIDE SEQUENCE</scope>
    <source>
        <strain evidence="13">1262</strain>
    </source>
</reference>
<dbReference type="EMBL" id="JAANYQ010000007">
    <property type="protein sequence ID" value="KAF4123210.1"/>
    <property type="molecule type" value="Genomic_DNA"/>
</dbReference>
<dbReference type="PANTHER" id="PTHR28533">
    <property type="entry name" value="PROTEIN PBN1"/>
    <property type="match status" value="1"/>
</dbReference>
<accession>A0A9P4YUU1</accession>
<evidence type="ECO:0000256" key="5">
    <source>
        <dbReference type="ARBA" id="ARBA00022502"/>
    </source>
</evidence>
<evidence type="ECO:0000256" key="1">
    <source>
        <dbReference type="ARBA" id="ARBA00004643"/>
    </source>
</evidence>
<keyword evidence="5 11" id="KW-0337">GPI-anchor biosynthesis</keyword>
<feature type="compositionally biased region" description="Acidic residues" evidence="12">
    <location>
        <begin position="290"/>
        <end position="300"/>
    </location>
</feature>
<dbReference type="GO" id="GO:0006506">
    <property type="term" value="P:GPI anchor biosynthetic process"/>
    <property type="evidence" value="ECO:0007669"/>
    <property type="project" value="UniProtKB-KW"/>
</dbReference>
<dbReference type="OrthoDB" id="5546453at2759"/>
<dbReference type="InterPro" id="IPR013233">
    <property type="entry name" value="PIG-X/PBN1"/>
</dbReference>
<evidence type="ECO:0000256" key="10">
    <source>
        <dbReference type="ARBA" id="ARBA00023180"/>
    </source>
</evidence>
<keyword evidence="10" id="KW-0325">Glycoprotein</keyword>
<proteinExistence type="inferred from homology"/>
<dbReference type="GO" id="GO:1990529">
    <property type="term" value="C:glycosylphosphatidylinositol-mannosyltransferase I complex"/>
    <property type="evidence" value="ECO:0007669"/>
    <property type="project" value="TreeGrafter"/>
</dbReference>
<evidence type="ECO:0000256" key="12">
    <source>
        <dbReference type="SAM" id="MobiDB-lite"/>
    </source>
</evidence>
<evidence type="ECO:0000256" key="7">
    <source>
        <dbReference type="ARBA" id="ARBA00022824"/>
    </source>
</evidence>
<evidence type="ECO:0000256" key="6">
    <source>
        <dbReference type="ARBA" id="ARBA00022692"/>
    </source>
</evidence>
<evidence type="ECO:0000256" key="4">
    <source>
        <dbReference type="ARBA" id="ARBA00020410"/>
    </source>
</evidence>
<comment type="pathway">
    <text evidence="2 11">Glycolipid biosynthesis; glycosylphosphatidylinositol-anchor biosynthesis.</text>
</comment>
<evidence type="ECO:0000313" key="14">
    <source>
        <dbReference type="Proteomes" id="UP000749293"/>
    </source>
</evidence>
<evidence type="ECO:0000256" key="11">
    <source>
        <dbReference type="RuleBase" id="RU366056"/>
    </source>
</evidence>